<name>A0ABV0GG37_9BURK</name>
<reference evidence="1 2" key="1">
    <citation type="submission" date="2024-05" db="EMBL/GenBank/DDBJ databases">
        <title>Roseateles sp. 2.12 16S ribosomal RNA gene Genome sequencing and assembly.</title>
        <authorList>
            <person name="Woo H."/>
        </authorList>
    </citation>
    <scope>NUCLEOTIDE SEQUENCE [LARGE SCALE GENOMIC DNA]</scope>
    <source>
        <strain evidence="1 2">2.12</strain>
    </source>
</reference>
<comment type="caution">
    <text evidence="1">The sequence shown here is derived from an EMBL/GenBank/DDBJ whole genome shotgun (WGS) entry which is preliminary data.</text>
</comment>
<sequence length="906" mass="103043">MEPKLREKILERLDRDFKFKENKDWLQQGECPSCHKKELYTSKEHPWVLRCNRINHCGHEEHIKDLYSDLFESWSDRYPPAPENPNASADAYMRDARGFEIATLKGWYTQESFFDREKNIGTATVRFQLGQGVWWERFIDKAYRFGKQKANFRGSYGGMWWCPPSVNLANPDIRRIWIVEGIFDAIALVHKGEAAVAAMSTNNYPGDALEALAKAIELNGGRRPELVWGFDGDKAGRSFTRKYVTRCREEGWTATAAQIPTYRGKKRDWNDLLQADRLDEQNIEEYLYHGALLIAQTAQVKANLIYSRTGAVQFSFTFEQKLYWFKLDLDAFDKSIKAIEEKHPDLGRDELREMALKEANCVRSICNCQPEPLYYLKNEVTDEAWYYFRVDFPHDGPSVKGTFSAGQLCAPAEFKKRLLHLGAGAIWEGTSGQLDRLLSQWTTGIKTVKTVDFIGYSAEHKAYIFTDVAIAGEKVIEQNDEDYFDIGKLAIKSLSKSVKLAINPDLKAHRTDWLDKLYTCYGPRGIVVLAYWLGTLYAEQIRDRFESWPFVEIVGEPGSGKTTLIETLWKLLGREGYEGFDPQKGSMVGFLRSMAQVSNLPVVLIESDRSDDGDNAQGRPKQAFHWDSLKSLYNGGNLRTTGVKSGGLDTYEPQFRAALVIAQNAPVSASAAIMERLVHVYFDKSRQSDAGREAGIALARTTAAEMSGFLVKATTKAPVLQQLEAMQREYEKRLATAGVQNLRVQKNHAQLMCCVDALKAAAPVTTAQVDEAKDMLVQLALAREKALAREHPLVEQFWESFDYLDGTNEDGTGEAMLNHSRTADVIAVNLNHYVQLAAERRQQIPSMTDLKRVLKTSRERRFIDVKTVNSAIHERFNEQRSRHEGVKPKTLKCWVFQDPRHRAARP</sequence>
<dbReference type="Pfam" id="PF13155">
    <property type="entry name" value="Toprim_2"/>
    <property type="match status" value="1"/>
</dbReference>
<organism evidence="1 2">
    <name type="scientific">Roseateles flavus</name>
    <dbReference type="NCBI Taxonomy" id="3149041"/>
    <lineage>
        <taxon>Bacteria</taxon>
        <taxon>Pseudomonadati</taxon>
        <taxon>Pseudomonadota</taxon>
        <taxon>Betaproteobacteria</taxon>
        <taxon>Burkholderiales</taxon>
        <taxon>Sphaerotilaceae</taxon>
        <taxon>Roseateles</taxon>
    </lineage>
</organism>
<proteinExistence type="predicted"/>
<dbReference type="InterPro" id="IPR034154">
    <property type="entry name" value="TOPRIM_DnaG/twinkle"/>
</dbReference>
<accession>A0ABV0GG37</accession>
<keyword evidence="2" id="KW-1185">Reference proteome</keyword>
<dbReference type="SUPFAM" id="SSF56731">
    <property type="entry name" value="DNA primase core"/>
    <property type="match status" value="1"/>
</dbReference>
<protein>
    <submittedName>
        <fullName evidence="1">Toprim domain-containing protein</fullName>
    </submittedName>
</protein>
<dbReference type="SUPFAM" id="SSF52540">
    <property type="entry name" value="P-loop containing nucleoside triphosphate hydrolases"/>
    <property type="match status" value="1"/>
</dbReference>
<evidence type="ECO:0000313" key="2">
    <source>
        <dbReference type="Proteomes" id="UP001462640"/>
    </source>
</evidence>
<dbReference type="EMBL" id="JBDPZC010000006">
    <property type="protein sequence ID" value="MEO3714033.1"/>
    <property type="molecule type" value="Genomic_DNA"/>
</dbReference>
<dbReference type="CDD" id="cd01029">
    <property type="entry name" value="TOPRIM_primases"/>
    <property type="match status" value="1"/>
</dbReference>
<gene>
    <name evidence="1" type="ORF">ABDJ40_14805</name>
</gene>
<dbReference type="RefSeq" id="WP_347610977.1">
    <property type="nucleotide sequence ID" value="NZ_JBDPZC010000006.1"/>
</dbReference>
<dbReference type="Gene3D" id="3.40.1360.10">
    <property type="match status" value="1"/>
</dbReference>
<dbReference type="Proteomes" id="UP001462640">
    <property type="component" value="Unassembled WGS sequence"/>
</dbReference>
<evidence type="ECO:0000313" key="1">
    <source>
        <dbReference type="EMBL" id="MEO3714033.1"/>
    </source>
</evidence>
<dbReference type="InterPro" id="IPR027417">
    <property type="entry name" value="P-loop_NTPase"/>
</dbReference>